<dbReference type="EMBL" id="ML977584">
    <property type="protein sequence ID" value="KAF2001237.1"/>
    <property type="molecule type" value="Genomic_DNA"/>
</dbReference>
<name>A0A6A5WIH2_9PLEO</name>
<accession>A0A6A5WIH2</accession>
<dbReference type="PANTHER" id="PTHR38790:SF4">
    <property type="entry name" value="2EXR DOMAIN-CONTAINING PROTEIN"/>
    <property type="match status" value="1"/>
</dbReference>
<reference evidence="1" key="1">
    <citation type="journal article" date="2020" name="Stud. Mycol.">
        <title>101 Dothideomycetes genomes: a test case for predicting lifestyles and emergence of pathogens.</title>
        <authorList>
            <person name="Haridas S."/>
            <person name="Albert R."/>
            <person name="Binder M."/>
            <person name="Bloem J."/>
            <person name="Labutti K."/>
            <person name="Salamov A."/>
            <person name="Andreopoulos B."/>
            <person name="Baker S."/>
            <person name="Barry K."/>
            <person name="Bills G."/>
            <person name="Bluhm B."/>
            <person name="Cannon C."/>
            <person name="Castanera R."/>
            <person name="Culley D."/>
            <person name="Daum C."/>
            <person name="Ezra D."/>
            <person name="Gonzalez J."/>
            <person name="Henrissat B."/>
            <person name="Kuo A."/>
            <person name="Liang C."/>
            <person name="Lipzen A."/>
            <person name="Lutzoni F."/>
            <person name="Magnuson J."/>
            <person name="Mondo S."/>
            <person name="Nolan M."/>
            <person name="Ohm R."/>
            <person name="Pangilinan J."/>
            <person name="Park H.-J."/>
            <person name="Ramirez L."/>
            <person name="Alfaro M."/>
            <person name="Sun H."/>
            <person name="Tritt A."/>
            <person name="Yoshinaga Y."/>
            <person name="Zwiers L.-H."/>
            <person name="Turgeon B."/>
            <person name="Goodwin S."/>
            <person name="Spatafora J."/>
            <person name="Crous P."/>
            <person name="Grigoriev I."/>
        </authorList>
    </citation>
    <scope>NUCLEOTIDE SEQUENCE</scope>
    <source>
        <strain evidence="1">CBS 123094</strain>
    </source>
</reference>
<dbReference type="AlphaFoldDB" id="A0A6A5WIH2"/>
<organism evidence="1 2">
    <name type="scientific">Amniculicola lignicola CBS 123094</name>
    <dbReference type="NCBI Taxonomy" id="1392246"/>
    <lineage>
        <taxon>Eukaryota</taxon>
        <taxon>Fungi</taxon>
        <taxon>Dikarya</taxon>
        <taxon>Ascomycota</taxon>
        <taxon>Pezizomycotina</taxon>
        <taxon>Dothideomycetes</taxon>
        <taxon>Pleosporomycetidae</taxon>
        <taxon>Pleosporales</taxon>
        <taxon>Amniculicolaceae</taxon>
        <taxon>Amniculicola</taxon>
    </lineage>
</organism>
<evidence type="ECO:0000313" key="2">
    <source>
        <dbReference type="Proteomes" id="UP000799779"/>
    </source>
</evidence>
<keyword evidence="2" id="KW-1185">Reference proteome</keyword>
<dbReference type="PANTHER" id="PTHR38790">
    <property type="entry name" value="2EXR DOMAIN-CONTAINING PROTEIN-RELATED"/>
    <property type="match status" value="1"/>
</dbReference>
<proteinExistence type="predicted"/>
<gene>
    <name evidence="1" type="ORF">P154DRAFT_175031</name>
</gene>
<dbReference type="Proteomes" id="UP000799779">
    <property type="component" value="Unassembled WGS sequence"/>
</dbReference>
<evidence type="ECO:0000313" key="1">
    <source>
        <dbReference type="EMBL" id="KAF2001237.1"/>
    </source>
</evidence>
<sequence>MASFNGHPALHRPGIKHMENGLLDLSNIPKYLIPIVNRNAIDAPLLGLPRELRDMIWKYFFEDFTFLLHMERVIYHGAYLPLHLMIRRSQGQKTLTHPAFEIMRTCRQLYSETATLPFVHGTFILSRYPHYEEDTPLESQRIQMLLPGQKDAIRTLKQSSEVYPSIMNLLDLEFRLRQDFVGLKTIIVRKDLPQFCMYKSLWGESWKEKWETYLWEIEGVQTEIKVVEI</sequence>
<dbReference type="OrthoDB" id="3800605at2759"/>
<protein>
    <submittedName>
        <fullName evidence="1">Uncharacterized protein</fullName>
    </submittedName>
</protein>